<gene>
    <name evidence="8" type="ORF">CEK71_15795</name>
</gene>
<evidence type="ECO:0000313" key="8">
    <source>
        <dbReference type="EMBL" id="ASF47405.1"/>
    </source>
</evidence>
<evidence type="ECO:0000256" key="6">
    <source>
        <dbReference type="PIRSR" id="PIRSR001227-2"/>
    </source>
</evidence>
<dbReference type="InterPro" id="IPR043147">
    <property type="entry name" value="Penicillin_amidase_A-knob"/>
</dbReference>
<dbReference type="RefSeq" id="WP_088620277.1">
    <property type="nucleotide sequence ID" value="NZ_CP022129.1"/>
</dbReference>
<dbReference type="OrthoDB" id="9760084at2"/>
<feature type="binding site" evidence="6">
    <location>
        <position position="190"/>
    </location>
    <ligand>
        <name>Ca(2+)</name>
        <dbReference type="ChEBI" id="CHEBI:29108"/>
    </ligand>
</feature>
<keyword evidence="7" id="KW-0812">Transmembrane</keyword>
<keyword evidence="6" id="KW-0106">Calcium</keyword>
<evidence type="ECO:0000256" key="3">
    <source>
        <dbReference type="ARBA" id="ARBA00023145"/>
    </source>
</evidence>
<keyword evidence="6" id="KW-0479">Metal-binding</keyword>
<feature type="transmembrane region" description="Helical" evidence="7">
    <location>
        <begin position="7"/>
        <end position="30"/>
    </location>
</feature>
<evidence type="ECO:0000256" key="1">
    <source>
        <dbReference type="ARBA" id="ARBA00006586"/>
    </source>
</evidence>
<dbReference type="GO" id="GO:0016811">
    <property type="term" value="F:hydrolase activity, acting on carbon-nitrogen (but not peptide) bonds, in linear amides"/>
    <property type="evidence" value="ECO:0007669"/>
    <property type="project" value="InterPro"/>
</dbReference>
<sequence>MRLCRWFIVYPLAVAVVLAAIGLGGGWWLLRQSLPELAGTLSVAALSAPVTITSDRYAIPVIQAENRLDAIRALGFITARDRLFQMDLLRRKSAGRLSELFGAMTVGADTAARIYGYPHIAQAALAKLPPEHQRYLAAYTEGVNSFIGQAKALPFEFTLLNYRPEPWQASDSLLVALGMSEMLTAWAETEERMLSVMTQTLPAEVVAFLTPDTDRFTDSLYPKPSWRPAQAVPTAALEKLLLPAAPPAQADATLVREFVRGSNAWAVSGTKTADGRAILANDMHLDLSVPNIWYRAELKYGNTHSVGVVLPGTPVFVAGSNGHIAWGNTNLTGDFLDLVSLEINPANPGQYKVGDHWQDFSHKQERIIIKDAPAKDLDVQMTVWGPVTVKPLLGKPVAIHWTALEADNLGLGLLDLEPTATLPDALAVVNAIGGPQLNVLLADDQGHIAWTLMGKIPRRIGMDGSVSRSWADGKVGWDGYVNPQELPRVTDPAQGFLVSANDRRLGKDYPHIIGHQFAPGNRAYRISERLGQMQETNEWALFNLQGDTEMALYGFYQQLALGLLSPATVRQRPELQELRDYLMAWDGRADTDSLGFALLQQFRKQLVKTVLTPFLNACKSADNNFSYSWLYVDTPLQALLKQKSPALLPDPTHYKNWDDFIIGQLQDSAQRLKTQAKTSQLAGLTWGKINKTRLLHPTFGAVPIIGDWLNMPEQPLAGCGGCVRANGPGFGASERLVVSPSHLDDGILQMPGGQSAHPLSANYRDQQAFWVQGLPLPLLAGTVQHTLMLSNRPQ</sequence>
<keyword evidence="7" id="KW-0472">Membrane</keyword>
<evidence type="ECO:0000256" key="7">
    <source>
        <dbReference type="SAM" id="Phobius"/>
    </source>
</evidence>
<dbReference type="Gene3D" id="3.60.20.10">
    <property type="entry name" value="Glutamine Phosphoribosylpyrophosphate, subunit 1, domain 1"/>
    <property type="match status" value="1"/>
</dbReference>
<name>A0A1Z4C1L2_9GAMM</name>
<dbReference type="GO" id="GO:0017000">
    <property type="term" value="P:antibiotic biosynthetic process"/>
    <property type="evidence" value="ECO:0007669"/>
    <property type="project" value="InterPro"/>
</dbReference>
<dbReference type="InterPro" id="IPR014395">
    <property type="entry name" value="Pen/GL7ACA/AHL_acylase"/>
</dbReference>
<comment type="similarity">
    <text evidence="1">Belongs to the peptidase S45 family.</text>
</comment>
<dbReference type="KEGG" id="mpsy:CEK71_15795"/>
<dbReference type="PANTHER" id="PTHR34218">
    <property type="entry name" value="PEPTIDASE S45 PENICILLIN AMIDASE"/>
    <property type="match status" value="1"/>
</dbReference>
<reference evidence="8 9" key="1">
    <citation type="submission" date="2017-06" db="EMBL/GenBank/DDBJ databases">
        <title>Genome Sequencing of the methanotroph Methylovulum psychrotolerants str. HV10-M2 isolated from a high-altitude environment.</title>
        <authorList>
            <person name="Mateos-Rivera A."/>
        </authorList>
    </citation>
    <scope>NUCLEOTIDE SEQUENCE [LARGE SCALE GENOMIC DNA]</scope>
    <source>
        <strain evidence="8 9">HV10_M2</strain>
    </source>
</reference>
<dbReference type="Pfam" id="PF01804">
    <property type="entry name" value="Penicil_amidase"/>
    <property type="match status" value="1"/>
</dbReference>
<keyword evidence="2" id="KW-0378">Hydrolase</keyword>
<dbReference type="Gene3D" id="2.30.120.10">
    <property type="match status" value="1"/>
</dbReference>
<keyword evidence="7" id="KW-1133">Transmembrane helix</keyword>
<dbReference type="SUPFAM" id="SSF56235">
    <property type="entry name" value="N-terminal nucleophile aminohydrolases (Ntn hydrolases)"/>
    <property type="match status" value="1"/>
</dbReference>
<dbReference type="PANTHER" id="PTHR34218:SF4">
    <property type="entry name" value="ACYL-HOMOSERINE LACTONE ACYLASE QUIP"/>
    <property type="match status" value="1"/>
</dbReference>
<keyword evidence="3" id="KW-0865">Zymogen</keyword>
<dbReference type="InterPro" id="IPR002692">
    <property type="entry name" value="S45"/>
</dbReference>
<evidence type="ECO:0000256" key="4">
    <source>
        <dbReference type="ARBA" id="ARBA00038735"/>
    </source>
</evidence>
<dbReference type="CDD" id="cd03747">
    <property type="entry name" value="Ntn_PGA_like"/>
    <property type="match status" value="1"/>
</dbReference>
<dbReference type="Gene3D" id="1.10.1400.10">
    <property type="match status" value="1"/>
</dbReference>
<dbReference type="GO" id="GO:0046872">
    <property type="term" value="F:metal ion binding"/>
    <property type="evidence" value="ECO:0007669"/>
    <property type="project" value="UniProtKB-KW"/>
</dbReference>
<dbReference type="PIRSF" id="PIRSF001227">
    <property type="entry name" value="Pen_acylase"/>
    <property type="match status" value="1"/>
</dbReference>
<dbReference type="Gene3D" id="1.10.439.10">
    <property type="entry name" value="Penicillin Amidohydrolase, domain 1"/>
    <property type="match status" value="1"/>
</dbReference>
<accession>A0A1Z4C1L2</accession>
<protein>
    <submittedName>
        <fullName evidence="8">Penicillin acylase family protein</fullName>
    </submittedName>
</protein>
<evidence type="ECO:0000256" key="2">
    <source>
        <dbReference type="ARBA" id="ARBA00022801"/>
    </source>
</evidence>
<feature type="active site" description="Nucleophile" evidence="5">
    <location>
        <position position="262"/>
    </location>
</feature>
<comment type="subunit">
    <text evidence="4">Heterodimer of an alpha subunit and a beta subunit processed from the same precursor.</text>
</comment>
<organism evidence="8 9">
    <name type="scientific">Methylovulum psychrotolerans</name>
    <dbReference type="NCBI Taxonomy" id="1704499"/>
    <lineage>
        <taxon>Bacteria</taxon>
        <taxon>Pseudomonadati</taxon>
        <taxon>Pseudomonadota</taxon>
        <taxon>Gammaproteobacteria</taxon>
        <taxon>Methylococcales</taxon>
        <taxon>Methylococcaceae</taxon>
        <taxon>Methylovulum</taxon>
    </lineage>
</organism>
<proteinExistence type="inferred from homology"/>
<dbReference type="AlphaFoldDB" id="A0A1Z4C1L2"/>
<dbReference type="InterPro" id="IPR023343">
    <property type="entry name" value="Penicillin_amidase_dom1"/>
</dbReference>
<dbReference type="InterPro" id="IPR029055">
    <property type="entry name" value="Ntn_hydrolases_N"/>
</dbReference>
<keyword evidence="9" id="KW-1185">Reference proteome</keyword>
<dbReference type="Proteomes" id="UP000197019">
    <property type="component" value="Chromosome"/>
</dbReference>
<feature type="binding site" evidence="6">
    <location>
        <position position="334"/>
    </location>
    <ligand>
        <name>Ca(2+)</name>
        <dbReference type="ChEBI" id="CHEBI:29108"/>
    </ligand>
</feature>
<comment type="cofactor">
    <cofactor evidence="6">
        <name>Ca(2+)</name>
        <dbReference type="ChEBI" id="CHEBI:29108"/>
    </cofactor>
    <text evidence="6">Binds 1 Ca(2+) ion per dimer.</text>
</comment>
<evidence type="ECO:0000256" key="5">
    <source>
        <dbReference type="PIRSR" id="PIRSR001227-1"/>
    </source>
</evidence>
<evidence type="ECO:0000313" key="9">
    <source>
        <dbReference type="Proteomes" id="UP000197019"/>
    </source>
</evidence>
<dbReference type="EMBL" id="CP022129">
    <property type="protein sequence ID" value="ASF47405.1"/>
    <property type="molecule type" value="Genomic_DNA"/>
</dbReference>
<dbReference type="InterPro" id="IPR043146">
    <property type="entry name" value="Penicillin_amidase_N_B-knob"/>
</dbReference>
<feature type="binding site" evidence="6">
    <location>
        <position position="337"/>
    </location>
    <ligand>
        <name>Ca(2+)</name>
        <dbReference type="ChEBI" id="CHEBI:29108"/>
    </ligand>
</feature>